<proteinExistence type="predicted"/>
<dbReference type="AlphaFoldDB" id="A0A841I3V0"/>
<evidence type="ECO:0000259" key="1">
    <source>
        <dbReference type="Pfam" id="PF12867"/>
    </source>
</evidence>
<dbReference type="SUPFAM" id="SSF109854">
    <property type="entry name" value="DinB/YfiT-like putative metalloenzymes"/>
    <property type="match status" value="1"/>
</dbReference>
<dbReference type="InterPro" id="IPR024775">
    <property type="entry name" value="DinB-like"/>
</dbReference>
<dbReference type="Gene3D" id="1.20.120.450">
    <property type="entry name" value="dinb family like domain"/>
    <property type="match status" value="1"/>
</dbReference>
<dbReference type="Pfam" id="PF12867">
    <property type="entry name" value="DinB_2"/>
    <property type="match status" value="1"/>
</dbReference>
<keyword evidence="3" id="KW-1185">Reference proteome</keyword>
<dbReference type="EMBL" id="JACHHG010000009">
    <property type="protein sequence ID" value="MBB6099090.1"/>
    <property type="molecule type" value="Genomic_DNA"/>
</dbReference>
<sequence length="148" mass="16338">MSQPTILQSVLTGGTAFAPVERILSGLTFETAIRRLPGAQHTIYELLWHSELSQRLLLDLASGREVTWPEGVGWWPQAAPSEAEFRRVLRDLRVGLQQAEMMAADPSEAAREVLTDLATHSAYHWGQIVLLRQLMNDWTTSTSGAAGA</sequence>
<dbReference type="RefSeq" id="WP_183987842.1">
    <property type="nucleotide sequence ID" value="NZ_JACHHG010000009.1"/>
</dbReference>
<evidence type="ECO:0000313" key="3">
    <source>
        <dbReference type="Proteomes" id="UP000569951"/>
    </source>
</evidence>
<dbReference type="InterPro" id="IPR034660">
    <property type="entry name" value="DinB/YfiT-like"/>
</dbReference>
<name>A0A841I3V0_9DEIO</name>
<organism evidence="2 3">
    <name type="scientific">Deinobacterium chartae</name>
    <dbReference type="NCBI Taxonomy" id="521158"/>
    <lineage>
        <taxon>Bacteria</taxon>
        <taxon>Thermotogati</taxon>
        <taxon>Deinococcota</taxon>
        <taxon>Deinococci</taxon>
        <taxon>Deinococcales</taxon>
        <taxon>Deinococcaceae</taxon>
        <taxon>Deinobacterium</taxon>
    </lineage>
</organism>
<evidence type="ECO:0000313" key="2">
    <source>
        <dbReference type="EMBL" id="MBB6099090.1"/>
    </source>
</evidence>
<comment type="caution">
    <text evidence="2">The sequence shown here is derived from an EMBL/GenBank/DDBJ whole genome shotgun (WGS) entry which is preliminary data.</text>
</comment>
<dbReference type="Proteomes" id="UP000569951">
    <property type="component" value="Unassembled WGS sequence"/>
</dbReference>
<protein>
    <recommendedName>
        <fullName evidence="1">DinB-like domain-containing protein</fullName>
    </recommendedName>
</protein>
<feature type="domain" description="DinB-like" evidence="1">
    <location>
        <begin position="21"/>
        <end position="128"/>
    </location>
</feature>
<reference evidence="2 3" key="1">
    <citation type="submission" date="2020-08" db="EMBL/GenBank/DDBJ databases">
        <title>Genomic Encyclopedia of Type Strains, Phase IV (KMG-IV): sequencing the most valuable type-strain genomes for metagenomic binning, comparative biology and taxonomic classification.</title>
        <authorList>
            <person name="Goeker M."/>
        </authorList>
    </citation>
    <scope>NUCLEOTIDE SEQUENCE [LARGE SCALE GENOMIC DNA]</scope>
    <source>
        <strain evidence="2 3">DSM 21458</strain>
    </source>
</reference>
<accession>A0A841I3V0</accession>
<gene>
    <name evidence="2" type="ORF">HNR42_002526</name>
</gene>